<feature type="compositionally biased region" description="Polar residues" evidence="2">
    <location>
        <begin position="8"/>
        <end position="22"/>
    </location>
</feature>
<feature type="region of interest" description="Disordered" evidence="2">
    <location>
        <begin position="1"/>
        <end position="46"/>
    </location>
</feature>
<comment type="similarity">
    <text evidence="1">Belongs to the bactofilin family.</text>
</comment>
<proteinExistence type="inferred from homology"/>
<keyword evidence="4" id="KW-1185">Reference proteome</keyword>
<evidence type="ECO:0000256" key="1">
    <source>
        <dbReference type="ARBA" id="ARBA00044755"/>
    </source>
</evidence>
<name>A0ABW2IHD5_9PROT</name>
<dbReference type="RefSeq" id="WP_382165333.1">
    <property type="nucleotide sequence ID" value="NZ_JBHTBR010000002.1"/>
</dbReference>
<reference evidence="4" key="1">
    <citation type="journal article" date="2019" name="Int. J. Syst. Evol. Microbiol.">
        <title>The Global Catalogue of Microorganisms (GCM) 10K type strain sequencing project: providing services to taxonomists for standard genome sequencing and annotation.</title>
        <authorList>
            <consortium name="The Broad Institute Genomics Platform"/>
            <consortium name="The Broad Institute Genome Sequencing Center for Infectious Disease"/>
            <person name="Wu L."/>
            <person name="Ma J."/>
        </authorList>
    </citation>
    <scope>NUCLEOTIDE SEQUENCE [LARGE SCALE GENOMIC DNA]</scope>
    <source>
        <strain evidence="4">CCUG 51308</strain>
    </source>
</reference>
<dbReference type="Proteomes" id="UP001596492">
    <property type="component" value="Unassembled WGS sequence"/>
</dbReference>
<evidence type="ECO:0000313" key="3">
    <source>
        <dbReference type="EMBL" id="MFC7290439.1"/>
    </source>
</evidence>
<feature type="compositionally biased region" description="Low complexity" evidence="2">
    <location>
        <begin position="147"/>
        <end position="160"/>
    </location>
</feature>
<feature type="region of interest" description="Disordered" evidence="2">
    <location>
        <begin position="132"/>
        <end position="167"/>
    </location>
</feature>
<dbReference type="Pfam" id="PF04519">
    <property type="entry name" value="Bactofilin"/>
    <property type="match status" value="1"/>
</dbReference>
<sequence>MFTKGKTPDNTTPVGSKQNVQPPTTPEPLKRPVSSSPNRAAPSIISADVKMKGSIVSQGEVQIDGNIEGDIRASSLTIGNTGAVAGEVVAETVIVRGSVKGQVRGKKVQLCTGAKVEGDITHASLSIEPNAIFEGQVKHSQDPLNDAPRAPSASQASATPTGQNPNA</sequence>
<accession>A0ABW2IHD5</accession>
<dbReference type="PANTHER" id="PTHR35024:SF4">
    <property type="entry name" value="POLYMER-FORMING CYTOSKELETAL PROTEIN"/>
    <property type="match status" value="1"/>
</dbReference>
<evidence type="ECO:0000313" key="4">
    <source>
        <dbReference type="Proteomes" id="UP001596492"/>
    </source>
</evidence>
<dbReference type="EMBL" id="JBHTBR010000002">
    <property type="protein sequence ID" value="MFC7290439.1"/>
    <property type="molecule type" value="Genomic_DNA"/>
</dbReference>
<protein>
    <submittedName>
        <fullName evidence="3">Polymer-forming cytoskeletal protein</fullName>
    </submittedName>
</protein>
<dbReference type="PANTHER" id="PTHR35024">
    <property type="entry name" value="HYPOTHETICAL CYTOSOLIC PROTEIN"/>
    <property type="match status" value="1"/>
</dbReference>
<gene>
    <name evidence="3" type="ORF">ACFQS8_02330</name>
</gene>
<comment type="caution">
    <text evidence="3">The sequence shown here is derived from an EMBL/GenBank/DDBJ whole genome shotgun (WGS) entry which is preliminary data.</text>
</comment>
<evidence type="ECO:0000256" key="2">
    <source>
        <dbReference type="SAM" id="MobiDB-lite"/>
    </source>
</evidence>
<organism evidence="3 4">
    <name type="scientific">Hirschia litorea</name>
    <dbReference type="NCBI Taxonomy" id="1199156"/>
    <lineage>
        <taxon>Bacteria</taxon>
        <taxon>Pseudomonadati</taxon>
        <taxon>Pseudomonadota</taxon>
        <taxon>Alphaproteobacteria</taxon>
        <taxon>Hyphomonadales</taxon>
        <taxon>Hyphomonadaceae</taxon>
        <taxon>Hirschia</taxon>
    </lineage>
</organism>
<dbReference type="InterPro" id="IPR007607">
    <property type="entry name" value="BacA/B"/>
</dbReference>